<dbReference type="RefSeq" id="WP_117953576.1">
    <property type="nucleotide sequence ID" value="NZ_QRAN01000006.1"/>
</dbReference>
<dbReference type="EMBL" id="QRAN01000006">
    <property type="protein sequence ID" value="RLQ22435.1"/>
    <property type="molecule type" value="Genomic_DNA"/>
</dbReference>
<keyword evidence="1" id="KW-0472">Membrane</keyword>
<reference evidence="2 3" key="1">
    <citation type="submission" date="2018-07" db="EMBL/GenBank/DDBJ databases">
        <title>Halioglobus sp. genome submission.</title>
        <authorList>
            <person name="Ye M.-Q."/>
            <person name="Du Z.-J."/>
        </authorList>
    </citation>
    <scope>NUCLEOTIDE SEQUENCE [LARGE SCALE GENOMIC DNA]</scope>
    <source>
        <strain evidence="2 3">U0301</strain>
    </source>
</reference>
<sequence length="173" mass="18439">MKLKLLNGALFNISWLLIVSAQSALVAWCVAALHVGLHMLLMGKGRGEWTFILLMGAVGLLIDQLLFVAAVLRQDSGGIAPLWLSALWPVLATTSLHVFSGLRDRVVLAASLGAVGGFLSYRLGVSLSDIAFGAMPASGIVLALLWALLFPTMLFLARQLELQFARGQAHASC</sequence>
<keyword evidence="3" id="KW-1185">Reference proteome</keyword>
<dbReference type="AlphaFoldDB" id="A0A3L7E0I8"/>
<accession>A0A3L7E0I8</accession>
<feature type="transmembrane region" description="Helical" evidence="1">
    <location>
        <begin position="130"/>
        <end position="156"/>
    </location>
</feature>
<feature type="transmembrane region" description="Helical" evidence="1">
    <location>
        <begin position="106"/>
        <end position="124"/>
    </location>
</feature>
<dbReference type="InterPro" id="IPR021306">
    <property type="entry name" value="DUF2878"/>
</dbReference>
<dbReference type="Proteomes" id="UP000265509">
    <property type="component" value="Unassembled WGS sequence"/>
</dbReference>
<proteinExistence type="predicted"/>
<evidence type="ECO:0000256" key="1">
    <source>
        <dbReference type="SAM" id="Phobius"/>
    </source>
</evidence>
<protein>
    <submittedName>
        <fullName evidence="2">DUF2878 family protein</fullName>
    </submittedName>
</protein>
<evidence type="ECO:0000313" key="3">
    <source>
        <dbReference type="Proteomes" id="UP000265509"/>
    </source>
</evidence>
<name>A0A3L7E0I8_9GAMM</name>
<keyword evidence="1" id="KW-1133">Transmembrane helix</keyword>
<comment type="caution">
    <text evidence="2">The sequence shown here is derived from an EMBL/GenBank/DDBJ whole genome shotgun (WGS) entry which is preliminary data.</text>
</comment>
<feature type="transmembrane region" description="Helical" evidence="1">
    <location>
        <begin position="78"/>
        <end position="99"/>
    </location>
</feature>
<keyword evidence="1" id="KW-0812">Transmembrane</keyword>
<evidence type="ECO:0000313" key="2">
    <source>
        <dbReference type="EMBL" id="RLQ22435.1"/>
    </source>
</evidence>
<feature type="transmembrane region" description="Helical" evidence="1">
    <location>
        <begin position="49"/>
        <end position="72"/>
    </location>
</feature>
<dbReference type="OrthoDB" id="288800at2"/>
<dbReference type="Pfam" id="PF11086">
    <property type="entry name" value="DUF2878"/>
    <property type="match status" value="1"/>
</dbReference>
<organism evidence="2 3">
    <name type="scientific">Seongchinamella sediminis</name>
    <dbReference type="NCBI Taxonomy" id="2283635"/>
    <lineage>
        <taxon>Bacteria</taxon>
        <taxon>Pseudomonadati</taxon>
        <taxon>Pseudomonadota</taxon>
        <taxon>Gammaproteobacteria</taxon>
        <taxon>Cellvibrionales</taxon>
        <taxon>Halieaceae</taxon>
        <taxon>Seongchinamella</taxon>
    </lineage>
</organism>
<feature type="transmembrane region" description="Helical" evidence="1">
    <location>
        <begin position="12"/>
        <end position="37"/>
    </location>
</feature>
<gene>
    <name evidence="2" type="ORF">DWB85_07395</name>
</gene>